<dbReference type="GO" id="GO:0003677">
    <property type="term" value="F:DNA binding"/>
    <property type="evidence" value="ECO:0007669"/>
    <property type="project" value="UniProtKB-KW"/>
</dbReference>
<keyword evidence="3" id="KW-0238">DNA-binding</keyword>
<proteinExistence type="inferred from homology"/>
<dbReference type="EMBL" id="CP003255">
    <property type="protein sequence ID" value="AGA58914.1"/>
    <property type="molecule type" value="Genomic_DNA"/>
</dbReference>
<sequence>MEKLQKMSEAEKQIMDIIWSCARPVTTAEILTRLPEDKAWKQNTVITFLARLMEKGMVKATRAGRANHYEACLTEQEYLNLETKRFSSGFRVRLDQHAVRQRRSDEGRY</sequence>
<dbReference type="GO" id="GO:0045892">
    <property type="term" value="P:negative regulation of DNA-templated transcription"/>
    <property type="evidence" value="ECO:0007669"/>
    <property type="project" value="InterPro"/>
</dbReference>
<dbReference type="HOGENOM" id="CLU_2182719_0_0_9"/>
<evidence type="ECO:0000256" key="4">
    <source>
        <dbReference type="ARBA" id="ARBA00023163"/>
    </source>
</evidence>
<dbReference type="InterPro" id="IPR036390">
    <property type="entry name" value="WH_DNA-bd_sf"/>
</dbReference>
<gene>
    <name evidence="5" type="ordered locus">Theco_2829</name>
</gene>
<protein>
    <submittedName>
        <fullName evidence="5">Putative transcriptional regulator</fullName>
    </submittedName>
</protein>
<dbReference type="SUPFAM" id="SSF46785">
    <property type="entry name" value="Winged helix' DNA-binding domain"/>
    <property type="match status" value="1"/>
</dbReference>
<accession>L0EH06</accession>
<dbReference type="Gene3D" id="1.10.10.10">
    <property type="entry name" value="Winged helix-like DNA-binding domain superfamily/Winged helix DNA-binding domain"/>
    <property type="match status" value="1"/>
</dbReference>
<keyword evidence="2" id="KW-0805">Transcription regulation</keyword>
<dbReference type="STRING" id="717605.Theco_2829"/>
<name>L0EH06_THECK</name>
<evidence type="ECO:0000256" key="1">
    <source>
        <dbReference type="ARBA" id="ARBA00011046"/>
    </source>
</evidence>
<organism evidence="5 6">
    <name type="scientific">Thermobacillus composti (strain DSM 18247 / JCM 13945 / KWC4)</name>
    <dbReference type="NCBI Taxonomy" id="717605"/>
    <lineage>
        <taxon>Bacteria</taxon>
        <taxon>Bacillati</taxon>
        <taxon>Bacillota</taxon>
        <taxon>Bacilli</taxon>
        <taxon>Bacillales</taxon>
        <taxon>Paenibacillaceae</taxon>
        <taxon>Thermobacillus</taxon>
    </lineage>
</organism>
<dbReference type="RefSeq" id="WP_015255654.1">
    <property type="nucleotide sequence ID" value="NC_019897.1"/>
</dbReference>
<keyword evidence="4" id="KW-0804">Transcription</keyword>
<reference evidence="6" key="1">
    <citation type="submission" date="2012-01" db="EMBL/GenBank/DDBJ databases">
        <title>Complete sequence of chromosome of Thermobacillus composti KWC4.</title>
        <authorList>
            <person name="Lucas S."/>
            <person name="Han J."/>
            <person name="Lapidus A."/>
            <person name="Cheng J.-F."/>
            <person name="Goodwin L."/>
            <person name="Pitluck S."/>
            <person name="Peters L."/>
            <person name="Ovchinnikova G."/>
            <person name="Teshima H."/>
            <person name="Detter J.C."/>
            <person name="Han C."/>
            <person name="Tapia R."/>
            <person name="Land M."/>
            <person name="Hauser L."/>
            <person name="Kyrpides N."/>
            <person name="Ivanova N."/>
            <person name="Pagani I."/>
            <person name="Anderson I."/>
            <person name="Woyke T."/>
        </authorList>
    </citation>
    <scope>NUCLEOTIDE SEQUENCE [LARGE SCALE GENOMIC DNA]</scope>
    <source>
        <strain evidence="6">DSM 18247 / JCM 13945 / KWC4</strain>
    </source>
</reference>
<dbReference type="InterPro" id="IPR005650">
    <property type="entry name" value="BlaI_family"/>
</dbReference>
<dbReference type="Pfam" id="PF03965">
    <property type="entry name" value="Penicillinase_R"/>
    <property type="match status" value="1"/>
</dbReference>
<evidence type="ECO:0000313" key="5">
    <source>
        <dbReference type="EMBL" id="AGA58914.1"/>
    </source>
</evidence>
<keyword evidence="6" id="KW-1185">Reference proteome</keyword>
<dbReference type="Proteomes" id="UP000010795">
    <property type="component" value="Chromosome"/>
</dbReference>
<evidence type="ECO:0000256" key="3">
    <source>
        <dbReference type="ARBA" id="ARBA00023125"/>
    </source>
</evidence>
<evidence type="ECO:0000313" key="6">
    <source>
        <dbReference type="Proteomes" id="UP000010795"/>
    </source>
</evidence>
<dbReference type="KEGG" id="tco:Theco_2829"/>
<dbReference type="eggNOG" id="COG3682">
    <property type="taxonomic scope" value="Bacteria"/>
</dbReference>
<comment type="similarity">
    <text evidence="1">Belongs to the BlaI transcriptional regulatory family.</text>
</comment>
<dbReference type="InterPro" id="IPR036388">
    <property type="entry name" value="WH-like_DNA-bd_sf"/>
</dbReference>
<evidence type="ECO:0000256" key="2">
    <source>
        <dbReference type="ARBA" id="ARBA00023015"/>
    </source>
</evidence>
<dbReference type="AlphaFoldDB" id="L0EH06"/>